<dbReference type="EMBL" id="QTSX02002867">
    <property type="protein sequence ID" value="KAJ9074213.1"/>
    <property type="molecule type" value="Genomic_DNA"/>
</dbReference>
<evidence type="ECO:0000313" key="2">
    <source>
        <dbReference type="Proteomes" id="UP001165960"/>
    </source>
</evidence>
<comment type="caution">
    <text evidence="1">The sequence shown here is derived from an EMBL/GenBank/DDBJ whole genome shotgun (WGS) entry which is preliminary data.</text>
</comment>
<organism evidence="1 2">
    <name type="scientific">Entomophthora muscae</name>
    <dbReference type="NCBI Taxonomy" id="34485"/>
    <lineage>
        <taxon>Eukaryota</taxon>
        <taxon>Fungi</taxon>
        <taxon>Fungi incertae sedis</taxon>
        <taxon>Zoopagomycota</taxon>
        <taxon>Entomophthoromycotina</taxon>
        <taxon>Entomophthoromycetes</taxon>
        <taxon>Entomophthorales</taxon>
        <taxon>Entomophthoraceae</taxon>
        <taxon>Entomophthora</taxon>
    </lineage>
</organism>
<protein>
    <submittedName>
        <fullName evidence="1">Uncharacterized protein</fullName>
    </submittedName>
</protein>
<reference evidence="1" key="1">
    <citation type="submission" date="2022-04" db="EMBL/GenBank/DDBJ databases">
        <title>Genome of the entomopathogenic fungus Entomophthora muscae.</title>
        <authorList>
            <person name="Elya C."/>
            <person name="Lovett B.R."/>
            <person name="Lee E."/>
            <person name="Macias A.M."/>
            <person name="Hajek A.E."/>
            <person name="De Bivort B.L."/>
            <person name="Kasson M.T."/>
            <person name="De Fine Licht H.H."/>
            <person name="Stajich J.E."/>
        </authorList>
    </citation>
    <scope>NUCLEOTIDE SEQUENCE</scope>
    <source>
        <strain evidence="1">Berkeley</strain>
    </source>
</reference>
<proteinExistence type="predicted"/>
<sequence length="205" mass="22821">MPNLLIGITGSVASIKLSFLIEALLEKAPELCIRVVVTESSKHFVKEALQISQQDSLEIITKSNQRIRVFDDSCEWKAWNKIGDHVLHIELRKWADIFLIAPLDANSLGKISNGLCDNLLTCIIRAWDCTDPLKRVIVAPAMNTMMWDHPLTSKHLKCLKEDLKYLVIPPIAKTLACGDSGIGAMASVEDIAQYVIIVFKDLALL</sequence>
<name>A0ACC2THQ4_9FUNG</name>
<dbReference type="Proteomes" id="UP001165960">
    <property type="component" value="Unassembled WGS sequence"/>
</dbReference>
<keyword evidence="2" id="KW-1185">Reference proteome</keyword>
<gene>
    <name evidence="1" type="ORF">DSO57_1008740</name>
</gene>
<accession>A0ACC2THQ4</accession>
<evidence type="ECO:0000313" key="1">
    <source>
        <dbReference type="EMBL" id="KAJ9074213.1"/>
    </source>
</evidence>